<dbReference type="SUPFAM" id="SSF48576">
    <property type="entry name" value="Terpenoid synthases"/>
    <property type="match status" value="1"/>
</dbReference>
<accession>A0A0J7XV95</accession>
<dbReference type="PROSITE" id="PS00444">
    <property type="entry name" value="POLYPRENYL_SYNTHASE_2"/>
    <property type="match status" value="1"/>
</dbReference>
<dbReference type="PATRIC" id="fig|1420583.3.peg.2271"/>
<evidence type="ECO:0000256" key="1">
    <source>
        <dbReference type="ARBA" id="ARBA00001946"/>
    </source>
</evidence>
<reference evidence="8 9" key="1">
    <citation type="journal article" date="2015" name="G3 (Bethesda)">
        <title>Insights into Ongoing Evolution of the Hexachlorocyclohexane Catabolic Pathway from Comparative Genomics of Ten Sphingomonadaceae Strains.</title>
        <authorList>
            <person name="Pearce S.L."/>
            <person name="Oakeshott J.G."/>
            <person name="Pandey G."/>
        </authorList>
    </citation>
    <scope>NUCLEOTIDE SEQUENCE [LARGE SCALE GENOMIC DNA]</scope>
    <source>
        <strain evidence="8 9">LL01</strain>
    </source>
</reference>
<dbReference type="Pfam" id="PF00348">
    <property type="entry name" value="polyprenyl_synt"/>
    <property type="match status" value="1"/>
</dbReference>
<protein>
    <submittedName>
        <fullName evidence="8">Farnesyl-diphosphate synthase</fullName>
    </submittedName>
</protein>
<dbReference type="FunFam" id="1.10.600.10:FF:000001">
    <property type="entry name" value="Geranylgeranyl diphosphate synthase"/>
    <property type="match status" value="1"/>
</dbReference>
<comment type="caution">
    <text evidence="8">The sequence shown here is derived from an EMBL/GenBank/DDBJ whole genome shotgun (WGS) entry which is preliminary data.</text>
</comment>
<dbReference type="SFLD" id="SFLDS00005">
    <property type="entry name" value="Isoprenoid_Synthase_Type_I"/>
    <property type="match status" value="1"/>
</dbReference>
<dbReference type="CDD" id="cd00685">
    <property type="entry name" value="Trans_IPPS_HT"/>
    <property type="match status" value="1"/>
</dbReference>
<evidence type="ECO:0000256" key="4">
    <source>
        <dbReference type="ARBA" id="ARBA00022723"/>
    </source>
</evidence>
<evidence type="ECO:0000256" key="6">
    <source>
        <dbReference type="ARBA" id="ARBA00023229"/>
    </source>
</evidence>
<dbReference type="GO" id="GO:0046872">
    <property type="term" value="F:metal ion binding"/>
    <property type="evidence" value="ECO:0007669"/>
    <property type="project" value="UniProtKB-KW"/>
</dbReference>
<keyword evidence="4" id="KW-0479">Metal-binding</keyword>
<dbReference type="GO" id="GO:0016114">
    <property type="term" value="P:terpenoid biosynthetic process"/>
    <property type="evidence" value="ECO:0007669"/>
    <property type="project" value="UniProtKB-ARBA"/>
</dbReference>
<dbReference type="PANTHER" id="PTHR43281">
    <property type="entry name" value="FARNESYL DIPHOSPHATE SYNTHASE"/>
    <property type="match status" value="1"/>
</dbReference>
<name>A0A0J7XV95_9SPHN</name>
<evidence type="ECO:0000256" key="3">
    <source>
        <dbReference type="ARBA" id="ARBA00022679"/>
    </source>
</evidence>
<keyword evidence="6" id="KW-0414">Isoprene biosynthesis</keyword>
<dbReference type="EMBL" id="JACT01000002">
    <property type="protein sequence ID" value="KMS55527.1"/>
    <property type="molecule type" value="Genomic_DNA"/>
</dbReference>
<proteinExistence type="inferred from homology"/>
<dbReference type="GO" id="GO:0004659">
    <property type="term" value="F:prenyltransferase activity"/>
    <property type="evidence" value="ECO:0007669"/>
    <property type="project" value="InterPro"/>
</dbReference>
<dbReference type="Proteomes" id="UP000052232">
    <property type="component" value="Unassembled WGS sequence"/>
</dbReference>
<dbReference type="SFLD" id="SFLDG01017">
    <property type="entry name" value="Polyprenyl_Transferase_Like"/>
    <property type="match status" value="1"/>
</dbReference>
<dbReference type="NCBIfam" id="NF045485">
    <property type="entry name" value="FPPsyn"/>
    <property type="match status" value="1"/>
</dbReference>
<dbReference type="STRING" id="1420583.V473_12340"/>
<dbReference type="PANTHER" id="PTHR43281:SF1">
    <property type="entry name" value="FARNESYL DIPHOSPHATE SYNTHASE"/>
    <property type="match status" value="1"/>
</dbReference>
<comment type="cofactor">
    <cofactor evidence="1">
        <name>Mg(2+)</name>
        <dbReference type="ChEBI" id="CHEBI:18420"/>
    </cofactor>
</comment>
<dbReference type="InterPro" id="IPR000092">
    <property type="entry name" value="Polyprenyl_synt"/>
</dbReference>
<comment type="similarity">
    <text evidence="2 7">Belongs to the FPP/GGPP synthase family.</text>
</comment>
<dbReference type="Gene3D" id="1.10.600.10">
    <property type="entry name" value="Farnesyl Diphosphate Synthase"/>
    <property type="match status" value="1"/>
</dbReference>
<evidence type="ECO:0000256" key="5">
    <source>
        <dbReference type="ARBA" id="ARBA00022842"/>
    </source>
</evidence>
<evidence type="ECO:0000313" key="8">
    <source>
        <dbReference type="EMBL" id="KMS55527.1"/>
    </source>
</evidence>
<sequence length="309" mass="32960">MNGGGMNEGRSASAASLVASRAASVAQDIDAAFDRLLAVPDDARARLYDAMRHAAIGGGKRLRPLLVQAACDLFNISRDSALRVGLAIECIHVYSLIHDDLPAMDNDDMRRGKPTVHKAYDEATAILAGDCLHDLAFEILADEQTHPDPFVRIDLVRALALSSGPAGMAGGQMMDLEAEKTRFDLATVTRLQNLKTGALIAFCVEAAAIMARLPHEARTGLHGYARDIGLAFQIADDLLDVEGDAALAGKALGKDAAAGKETFVSLLGVERAREQAHMLVEQAKAHLRGSGAEADLLRAIADYIVERDR</sequence>
<evidence type="ECO:0000256" key="2">
    <source>
        <dbReference type="ARBA" id="ARBA00006706"/>
    </source>
</evidence>
<keyword evidence="5" id="KW-0460">Magnesium</keyword>
<dbReference type="GO" id="GO:0005737">
    <property type="term" value="C:cytoplasm"/>
    <property type="evidence" value="ECO:0007669"/>
    <property type="project" value="UniProtKB-ARBA"/>
</dbReference>
<dbReference type="InterPro" id="IPR008949">
    <property type="entry name" value="Isoprenoid_synthase_dom_sf"/>
</dbReference>
<organism evidence="8 9">
    <name type="scientific">Sphingobium cupriresistens LL01</name>
    <dbReference type="NCBI Taxonomy" id="1420583"/>
    <lineage>
        <taxon>Bacteria</taxon>
        <taxon>Pseudomonadati</taxon>
        <taxon>Pseudomonadota</taxon>
        <taxon>Alphaproteobacteria</taxon>
        <taxon>Sphingomonadales</taxon>
        <taxon>Sphingomonadaceae</taxon>
        <taxon>Sphingobium</taxon>
    </lineage>
</organism>
<evidence type="ECO:0000313" key="9">
    <source>
        <dbReference type="Proteomes" id="UP000052232"/>
    </source>
</evidence>
<keyword evidence="3 7" id="KW-0808">Transferase</keyword>
<dbReference type="PROSITE" id="PS00723">
    <property type="entry name" value="POLYPRENYL_SYNTHASE_1"/>
    <property type="match status" value="1"/>
</dbReference>
<dbReference type="InterPro" id="IPR053378">
    <property type="entry name" value="Prenyl_diphosphate_synthase"/>
</dbReference>
<dbReference type="AlphaFoldDB" id="A0A0J7XV95"/>
<keyword evidence="9" id="KW-1185">Reference proteome</keyword>
<dbReference type="InterPro" id="IPR033749">
    <property type="entry name" value="Polyprenyl_synt_CS"/>
</dbReference>
<gene>
    <name evidence="8" type="ORF">V473_12340</name>
</gene>
<evidence type="ECO:0000256" key="7">
    <source>
        <dbReference type="RuleBase" id="RU004466"/>
    </source>
</evidence>